<dbReference type="InterPro" id="IPR050445">
    <property type="entry name" value="Bact_polysacc_biosynth/exp"/>
</dbReference>
<dbReference type="AlphaFoldDB" id="A0A7W9W5M0"/>
<dbReference type="RefSeq" id="WP_184192357.1">
    <property type="nucleotide sequence ID" value="NZ_JACHGW010000001.1"/>
</dbReference>
<dbReference type="Proteomes" id="UP000520814">
    <property type="component" value="Unassembled WGS sequence"/>
</dbReference>
<dbReference type="EMBL" id="JACHGW010000001">
    <property type="protein sequence ID" value="MBB6048722.1"/>
    <property type="molecule type" value="Genomic_DNA"/>
</dbReference>
<keyword evidence="1" id="KW-0175">Coiled coil</keyword>
<keyword evidence="2" id="KW-1133">Transmembrane helix</keyword>
<evidence type="ECO:0000256" key="2">
    <source>
        <dbReference type="SAM" id="Phobius"/>
    </source>
</evidence>
<keyword evidence="2" id="KW-0812">Transmembrane</keyword>
<evidence type="ECO:0000313" key="4">
    <source>
        <dbReference type="Proteomes" id="UP000520814"/>
    </source>
</evidence>
<feature type="transmembrane region" description="Helical" evidence="2">
    <location>
        <begin position="24"/>
        <end position="46"/>
    </location>
</feature>
<evidence type="ECO:0000256" key="1">
    <source>
        <dbReference type="SAM" id="Coils"/>
    </source>
</evidence>
<accession>A0A7W9W5M0</accession>
<dbReference type="PANTHER" id="PTHR32309:SF31">
    <property type="entry name" value="CAPSULAR EXOPOLYSACCHARIDE FAMILY"/>
    <property type="match status" value="1"/>
</dbReference>
<keyword evidence="2" id="KW-0472">Membrane</keyword>
<proteinExistence type="predicted"/>
<reference evidence="3 4" key="1">
    <citation type="submission" date="2020-08" db="EMBL/GenBank/DDBJ databases">
        <title>Genomic Encyclopedia of Type Strains, Phase IV (KMG-IV): sequencing the most valuable type-strain genomes for metagenomic binning, comparative biology and taxonomic classification.</title>
        <authorList>
            <person name="Goeker M."/>
        </authorList>
    </citation>
    <scope>NUCLEOTIDE SEQUENCE [LARGE SCALE GENOMIC DNA]</scope>
    <source>
        <strain evidence="3 4">DSM 23562</strain>
    </source>
</reference>
<comment type="caution">
    <text evidence="3">The sequence shown here is derived from an EMBL/GenBank/DDBJ whole genome shotgun (WGS) entry which is preliminary data.</text>
</comment>
<evidence type="ECO:0000313" key="3">
    <source>
        <dbReference type="EMBL" id="MBB6048722.1"/>
    </source>
</evidence>
<protein>
    <submittedName>
        <fullName evidence="3">Uncharacterized protein involved in exopolysaccharide biosynthesis</fullName>
    </submittedName>
</protein>
<gene>
    <name evidence="3" type="ORF">HNQ39_000484</name>
</gene>
<organism evidence="3 4">
    <name type="scientific">Armatimonas rosea</name>
    <dbReference type="NCBI Taxonomy" id="685828"/>
    <lineage>
        <taxon>Bacteria</taxon>
        <taxon>Bacillati</taxon>
        <taxon>Armatimonadota</taxon>
        <taxon>Armatimonadia</taxon>
        <taxon>Armatimonadales</taxon>
        <taxon>Armatimonadaceae</taxon>
        <taxon>Armatimonas</taxon>
    </lineage>
</organism>
<sequence>MDEEEEEDDKPKAPAKPPLDIKRLLLGALLRWPLIVVGVALGTAAIKPVSGLLDKQKKESKAETILNFQPVGENARYVDAKTTVATLKDTLKIRENILTAKERLGLEDSAEAIGKAIDAHIQKNTTLLVIETKWPTARGAAELANTIRDVFLERYQARVQLKQQREIGDLRKRLERVRAALKQNDVQLRAFTTANKIVDIEKESRALLEEYNNYGVLLEQAQAERKTVEEQAIKLDSAIKELKDRVKAESKNMAQLENLADVNTRIERLRDTIREDKETRKNVALLELRRRERDRAKQLLDKGFISQAEYDRINSEFEVQRTLTEETEQTERWRSERAKLQQQIVPGGSEGAAPSAPILQTMLVRTFDIQLQKIAVQKKVLSLVEARARVKSRLDLMPGFQQQYDSLKRNISGREIERGEIESRIAQKSRDAESSLQDFTIVSEASAAPEAGKNPMKALIPLALPIVGGIVGLALAVVLSLKKPKPPSSGMTAVPLLSTIPKRGTPEYNRRIGLLARRLRQLAPQKGASIALEALPLVDGGALLRVVVALAVYLSKRGQSIALIDTRPDSKPGNLLTGQDPTPSGGHPTRFSGVHWFGGPVDPQSLRGSYDLFLLLGPQSSELAAHTLFVGLPGKAKPKALKKASAGLSEHTELNGLVLLDVAERNLLSL</sequence>
<feature type="coiled-coil region" evidence="1">
    <location>
        <begin position="211"/>
        <end position="279"/>
    </location>
</feature>
<dbReference type="PANTHER" id="PTHR32309">
    <property type="entry name" value="TYROSINE-PROTEIN KINASE"/>
    <property type="match status" value="1"/>
</dbReference>
<feature type="transmembrane region" description="Helical" evidence="2">
    <location>
        <begin position="458"/>
        <end position="481"/>
    </location>
</feature>
<name>A0A7W9W5M0_ARMRO</name>
<keyword evidence="4" id="KW-1185">Reference proteome</keyword>